<dbReference type="STRING" id="87541.AWM71_06480"/>
<dbReference type="EMBL" id="LSCQ01000044">
    <property type="protein sequence ID" value="KXB36330.1"/>
    <property type="molecule type" value="Genomic_DNA"/>
</dbReference>
<proteinExistence type="predicted"/>
<gene>
    <name evidence="3" type="ORF">HMPREF3187_00916</name>
</gene>
<name>A0A133XZK5_9LACT</name>
<dbReference type="RefSeq" id="WP_060936830.1">
    <property type="nucleotide sequence ID" value="NZ_KQ959307.1"/>
</dbReference>
<dbReference type="PATRIC" id="fig|87541.4.peg.904"/>
<comment type="caution">
    <text evidence="3">The sequence shown here is derived from an EMBL/GenBank/DDBJ whole genome shotgun (WGS) entry which is preliminary data.</text>
</comment>
<dbReference type="InterPro" id="IPR003356">
    <property type="entry name" value="DNA_methylase_A-5"/>
</dbReference>
<feature type="domain" description="DNA methylase adenine-specific" evidence="1">
    <location>
        <begin position="122"/>
        <end position="325"/>
    </location>
</feature>
<dbReference type="PANTHER" id="PTHR41313:SF1">
    <property type="entry name" value="DNA METHYLASE ADENINE-SPECIFIC DOMAIN-CONTAINING PROTEIN"/>
    <property type="match status" value="1"/>
</dbReference>
<dbReference type="InterPro" id="IPR029063">
    <property type="entry name" value="SAM-dependent_MTases_sf"/>
</dbReference>
<dbReference type="SUPFAM" id="SSF53335">
    <property type="entry name" value="S-adenosyl-L-methionine-dependent methyltransferases"/>
    <property type="match status" value="1"/>
</dbReference>
<dbReference type="InterPro" id="IPR048375">
    <property type="entry name" value="YtxK-like_N"/>
</dbReference>
<dbReference type="GO" id="GO:0003677">
    <property type="term" value="F:DNA binding"/>
    <property type="evidence" value="ECO:0007669"/>
    <property type="project" value="InterPro"/>
</dbReference>
<dbReference type="Proteomes" id="UP000070422">
    <property type="component" value="Unassembled WGS sequence"/>
</dbReference>
<dbReference type="AlphaFoldDB" id="A0A133XZK5"/>
<organism evidence="3 4">
    <name type="scientific">Aerococcus christensenii</name>
    <dbReference type="NCBI Taxonomy" id="87541"/>
    <lineage>
        <taxon>Bacteria</taxon>
        <taxon>Bacillati</taxon>
        <taxon>Bacillota</taxon>
        <taxon>Bacilli</taxon>
        <taxon>Lactobacillales</taxon>
        <taxon>Aerococcaceae</taxon>
        <taxon>Aerococcus</taxon>
    </lineage>
</organism>
<dbReference type="OrthoDB" id="9788159at2"/>
<protein>
    <submittedName>
        <fullName evidence="3">Uncharacterized protein</fullName>
    </submittedName>
</protein>
<evidence type="ECO:0000259" key="2">
    <source>
        <dbReference type="Pfam" id="PF21106"/>
    </source>
</evidence>
<evidence type="ECO:0000313" key="4">
    <source>
        <dbReference type="Proteomes" id="UP000070422"/>
    </source>
</evidence>
<dbReference type="Pfam" id="PF02384">
    <property type="entry name" value="N6_Mtase"/>
    <property type="match status" value="1"/>
</dbReference>
<dbReference type="PANTHER" id="PTHR41313">
    <property type="entry name" value="ADENINE-SPECIFIC METHYLTRANSFERASE"/>
    <property type="match status" value="1"/>
</dbReference>
<evidence type="ECO:0000313" key="3">
    <source>
        <dbReference type="EMBL" id="KXB36330.1"/>
    </source>
</evidence>
<dbReference type="Pfam" id="PF21106">
    <property type="entry name" value="YtxK_like"/>
    <property type="match status" value="1"/>
</dbReference>
<reference evidence="3 4" key="1">
    <citation type="submission" date="2016-01" db="EMBL/GenBank/DDBJ databases">
        <authorList>
            <person name="Oliw E.H."/>
        </authorList>
    </citation>
    <scope>NUCLEOTIDE SEQUENCE [LARGE SCALE GENOMIC DNA]</scope>
    <source>
        <strain evidence="3 4">KA00635</strain>
    </source>
</reference>
<dbReference type="GO" id="GO:0008170">
    <property type="term" value="F:N-methyltransferase activity"/>
    <property type="evidence" value="ECO:0007669"/>
    <property type="project" value="InterPro"/>
</dbReference>
<feature type="domain" description="YtxK-like N-terminal helical" evidence="2">
    <location>
        <begin position="10"/>
        <end position="87"/>
    </location>
</feature>
<dbReference type="InterPro" id="IPR052933">
    <property type="entry name" value="DNA_Protect_Modify"/>
</dbReference>
<dbReference type="Gene3D" id="1.10.150.470">
    <property type="match status" value="1"/>
</dbReference>
<accession>A0A133XZK5</accession>
<evidence type="ECO:0000259" key="1">
    <source>
        <dbReference type="Pfam" id="PF02384"/>
    </source>
</evidence>
<sequence>MDTKKVKENFEQLRVITEKIAQALDMSYMEAIHETLQNYVCGQVQQMDGQPEDAVVEELEAAYQSLSVEELAKEDQQALWQWLLLEGVKRDGLHLNYQPTADAVAMIMGYMAARLMKHNQQKAKEVLQVFDPCMGTGNLMEHVLKTLRRNGYQAVGQGIDNDDLMLAIGETMAALEKEEALTLTLGDAMSDLLVAPSQLVVGDLPVGYYPLDETAKNYISGQPFLEEKSHAFSHYLMIEQGLKYMADSGWGLFLVPKTMLNDPNFLRLMKAIKEYGYLQALLNLPTSLFAQEKAQKSLLLVQRHGEKAKQSADVLIGDIPDFKSAEKMNQFMTSFQRWLEQI</sequence>
<dbReference type="Gene3D" id="3.40.50.150">
    <property type="entry name" value="Vaccinia Virus protein VP39"/>
    <property type="match status" value="1"/>
</dbReference>